<comment type="caution">
    <text evidence="3">The sequence shown here is derived from an EMBL/GenBank/DDBJ whole genome shotgun (WGS) entry which is preliminary data.</text>
</comment>
<dbReference type="STRING" id="57577.A0A2K3KX97"/>
<gene>
    <name evidence="3" type="ORF">L195_g057858</name>
</gene>
<dbReference type="Proteomes" id="UP000236291">
    <property type="component" value="Unassembled WGS sequence"/>
</dbReference>
<keyword evidence="2" id="KW-0732">Signal</keyword>
<feature type="non-terminal residue" evidence="3">
    <location>
        <position position="1"/>
    </location>
</feature>
<reference evidence="3 4" key="2">
    <citation type="journal article" date="2017" name="Front. Plant Sci.">
        <title>Gene Classification and Mining of Molecular Markers Useful in Red Clover (Trifolium pratense) Breeding.</title>
        <authorList>
            <person name="Istvanek J."/>
            <person name="Dluhosova J."/>
            <person name="Dluhos P."/>
            <person name="Patkova L."/>
            <person name="Nedelnik J."/>
            <person name="Repkova J."/>
        </authorList>
    </citation>
    <scope>NUCLEOTIDE SEQUENCE [LARGE SCALE GENOMIC DNA]</scope>
    <source>
        <strain evidence="4">cv. Tatra</strain>
        <tissue evidence="3">Young leaves</tissue>
    </source>
</reference>
<feature type="signal peptide" evidence="2">
    <location>
        <begin position="1"/>
        <end position="25"/>
    </location>
</feature>
<feature type="chain" id="PRO_5014477110" evidence="2">
    <location>
        <begin position="26"/>
        <end position="208"/>
    </location>
</feature>
<protein>
    <submittedName>
        <fullName evidence="3">Uncharacterized protein</fullName>
    </submittedName>
</protein>
<evidence type="ECO:0000256" key="2">
    <source>
        <dbReference type="SAM" id="SignalP"/>
    </source>
</evidence>
<feature type="compositionally biased region" description="Polar residues" evidence="1">
    <location>
        <begin position="65"/>
        <end position="74"/>
    </location>
</feature>
<evidence type="ECO:0000256" key="1">
    <source>
        <dbReference type="SAM" id="MobiDB-lite"/>
    </source>
</evidence>
<evidence type="ECO:0000313" key="3">
    <source>
        <dbReference type="EMBL" id="PNX70902.1"/>
    </source>
</evidence>
<sequence length="208" mass="23153">RLGFEGLAALAIGFMVRALFSAADGGLSFGSSVIPHGAAESTSSEGPNLGGRNLRWTDLFGSDYTSSSEASVNQPDSPNPSEPPAPATEYNPLLGDGQRRQELKDRLAINLVGNTLGVRENDILDTQYEIEIRIEKALRWDRFSDNSLIESRHRIRGVLFYPYGRPLSLNTYQRHLQFMDNYGTHHSVPYKRVMDAVYSKYSINLNKG</sequence>
<dbReference type="EMBL" id="ASHM01116991">
    <property type="protein sequence ID" value="PNX70902.1"/>
    <property type="molecule type" value="Genomic_DNA"/>
</dbReference>
<dbReference type="AlphaFoldDB" id="A0A2K3KX97"/>
<proteinExistence type="predicted"/>
<accession>A0A2K3KX97</accession>
<reference evidence="3 4" key="1">
    <citation type="journal article" date="2014" name="Am. J. Bot.">
        <title>Genome assembly and annotation for red clover (Trifolium pratense; Fabaceae).</title>
        <authorList>
            <person name="Istvanek J."/>
            <person name="Jaros M."/>
            <person name="Krenek A."/>
            <person name="Repkova J."/>
        </authorList>
    </citation>
    <scope>NUCLEOTIDE SEQUENCE [LARGE SCALE GENOMIC DNA]</scope>
    <source>
        <strain evidence="4">cv. Tatra</strain>
        <tissue evidence="3">Young leaves</tissue>
    </source>
</reference>
<name>A0A2K3KX97_TRIPR</name>
<feature type="region of interest" description="Disordered" evidence="1">
    <location>
        <begin position="65"/>
        <end position="94"/>
    </location>
</feature>
<organism evidence="3 4">
    <name type="scientific">Trifolium pratense</name>
    <name type="common">Red clover</name>
    <dbReference type="NCBI Taxonomy" id="57577"/>
    <lineage>
        <taxon>Eukaryota</taxon>
        <taxon>Viridiplantae</taxon>
        <taxon>Streptophyta</taxon>
        <taxon>Embryophyta</taxon>
        <taxon>Tracheophyta</taxon>
        <taxon>Spermatophyta</taxon>
        <taxon>Magnoliopsida</taxon>
        <taxon>eudicotyledons</taxon>
        <taxon>Gunneridae</taxon>
        <taxon>Pentapetalae</taxon>
        <taxon>rosids</taxon>
        <taxon>fabids</taxon>
        <taxon>Fabales</taxon>
        <taxon>Fabaceae</taxon>
        <taxon>Papilionoideae</taxon>
        <taxon>50 kb inversion clade</taxon>
        <taxon>NPAAA clade</taxon>
        <taxon>Hologalegina</taxon>
        <taxon>IRL clade</taxon>
        <taxon>Trifolieae</taxon>
        <taxon>Trifolium</taxon>
    </lineage>
</organism>
<feature type="compositionally biased region" description="Pro residues" evidence="1">
    <location>
        <begin position="77"/>
        <end position="86"/>
    </location>
</feature>
<evidence type="ECO:0000313" key="4">
    <source>
        <dbReference type="Proteomes" id="UP000236291"/>
    </source>
</evidence>